<evidence type="ECO:0000313" key="2">
    <source>
        <dbReference type="EMBL" id="CAG9179229.1"/>
    </source>
</evidence>
<dbReference type="RefSeq" id="WP_224043322.1">
    <property type="nucleotide sequence ID" value="NZ_CAJZAH010000004.1"/>
</dbReference>
<name>A0ABM8XGD8_9BURK</name>
<sequence length="64" mass="6950">MANTDPAADAPMPAEEDIRTRAYQLWLASGSPDGRAEEYWEEARQQLMAARPTDPGQSGTGPSE</sequence>
<evidence type="ECO:0000313" key="3">
    <source>
        <dbReference type="Proteomes" id="UP000721236"/>
    </source>
</evidence>
<proteinExistence type="predicted"/>
<evidence type="ECO:0000256" key="1">
    <source>
        <dbReference type="SAM" id="MobiDB-lite"/>
    </source>
</evidence>
<organism evidence="2 3">
    <name type="scientific">Cupriavidus respiraculi</name>
    <dbReference type="NCBI Taxonomy" id="195930"/>
    <lineage>
        <taxon>Bacteria</taxon>
        <taxon>Pseudomonadati</taxon>
        <taxon>Pseudomonadota</taxon>
        <taxon>Betaproteobacteria</taxon>
        <taxon>Burkholderiales</taxon>
        <taxon>Burkholderiaceae</taxon>
        <taxon>Cupriavidus</taxon>
    </lineage>
</organism>
<feature type="region of interest" description="Disordered" evidence="1">
    <location>
        <begin position="43"/>
        <end position="64"/>
    </location>
</feature>
<protein>
    <recommendedName>
        <fullName evidence="4">DUF2934 domain-containing protein</fullName>
    </recommendedName>
</protein>
<dbReference type="Proteomes" id="UP000721236">
    <property type="component" value="Unassembled WGS sequence"/>
</dbReference>
<dbReference type="Pfam" id="PF11154">
    <property type="entry name" value="DUF2934"/>
    <property type="match status" value="1"/>
</dbReference>
<feature type="compositionally biased region" description="Polar residues" evidence="1">
    <location>
        <begin position="55"/>
        <end position="64"/>
    </location>
</feature>
<dbReference type="InterPro" id="IPR021327">
    <property type="entry name" value="DUF2934"/>
</dbReference>
<evidence type="ECO:0008006" key="4">
    <source>
        <dbReference type="Google" id="ProtNLM"/>
    </source>
</evidence>
<dbReference type="EMBL" id="CAJZAH010000004">
    <property type="protein sequence ID" value="CAG9179229.1"/>
    <property type="molecule type" value="Genomic_DNA"/>
</dbReference>
<gene>
    <name evidence="2" type="ORF">LMG21510_03723</name>
</gene>
<accession>A0ABM8XGD8</accession>
<reference evidence="2 3" key="1">
    <citation type="submission" date="2021-08" db="EMBL/GenBank/DDBJ databases">
        <authorList>
            <person name="Peeters C."/>
        </authorList>
    </citation>
    <scope>NUCLEOTIDE SEQUENCE [LARGE SCALE GENOMIC DNA]</scope>
    <source>
        <strain evidence="2 3">LMG 21510</strain>
    </source>
</reference>
<comment type="caution">
    <text evidence="2">The sequence shown here is derived from an EMBL/GenBank/DDBJ whole genome shotgun (WGS) entry which is preliminary data.</text>
</comment>
<keyword evidence="3" id="KW-1185">Reference proteome</keyword>